<dbReference type="HOGENOM" id="CLU_1265430_0_0_0"/>
<protein>
    <recommendedName>
        <fullName evidence="3">DUF4382 domain-containing protein</fullName>
    </recommendedName>
</protein>
<dbReference type="OrthoDB" id="2111471at2"/>
<evidence type="ECO:0000256" key="2">
    <source>
        <dbReference type="SAM" id="SignalP"/>
    </source>
</evidence>
<dbReference type="PROSITE" id="PS51257">
    <property type="entry name" value="PROKAR_LIPOPROTEIN"/>
    <property type="match status" value="1"/>
</dbReference>
<dbReference type="Proteomes" id="UP000019151">
    <property type="component" value="Chromosome"/>
</dbReference>
<reference evidence="4 5" key="1">
    <citation type="journal article" date="2014" name="Genome Announc.">
        <title>Genome Sequence and Methylome of Soil Bacterium Gemmatirosa kalamazoonensis KBS708T, a Member of the Rarely Cultivated Gemmatimonadetes Phylum.</title>
        <authorList>
            <person name="Debruyn J.M."/>
            <person name="Radosevich M."/>
            <person name="Wommack K.E."/>
            <person name="Polson S.W."/>
            <person name="Hauser L.J."/>
            <person name="Fawaz M.N."/>
            <person name="Korlach J."/>
            <person name="Tsai Y.C."/>
        </authorList>
    </citation>
    <scope>NUCLEOTIDE SEQUENCE [LARGE SCALE GENOMIC DNA]</scope>
    <source>
        <strain evidence="4 5">KBS708</strain>
    </source>
</reference>
<name>W0RFM2_9BACT</name>
<evidence type="ECO:0000313" key="4">
    <source>
        <dbReference type="EMBL" id="AHG89207.1"/>
    </source>
</evidence>
<dbReference type="Pfam" id="PF14321">
    <property type="entry name" value="DUF4382"/>
    <property type="match status" value="1"/>
</dbReference>
<sequence length="218" mass="23006">MTQMLRRCLATTVVATVAVVSTSCADDALTTSALGASSGRVVVQLTDAPFPVDSLKSADLFIVRIDGKQADADSADADSHTDDVKDEGSDDHGGWKTLAEPNAKIDLLALRDGKAATLGEKALTAGTWRSFRLILDAKQSSVTLKDGTVLTSTSNPGIKFPSADRSGIKIQLNRPLTVGKDSTQTLLVDFDLGSSFQMKGPNMKNGLTLKPEIRGTVK</sequence>
<dbReference type="InParanoid" id="W0RFM2"/>
<dbReference type="KEGG" id="gba:J421_1670"/>
<feature type="region of interest" description="Disordered" evidence="1">
    <location>
        <begin position="72"/>
        <end position="96"/>
    </location>
</feature>
<feature type="chain" id="PRO_5004794281" description="DUF4382 domain-containing protein" evidence="2">
    <location>
        <begin position="26"/>
        <end position="218"/>
    </location>
</feature>
<dbReference type="InterPro" id="IPR025491">
    <property type="entry name" value="DUF4382"/>
</dbReference>
<feature type="signal peptide" evidence="2">
    <location>
        <begin position="1"/>
        <end position="25"/>
    </location>
</feature>
<dbReference type="RefSeq" id="WP_158508694.1">
    <property type="nucleotide sequence ID" value="NZ_CP007128.1"/>
</dbReference>
<dbReference type="STRING" id="861299.J421_1670"/>
<keyword evidence="5" id="KW-1185">Reference proteome</keyword>
<evidence type="ECO:0000259" key="3">
    <source>
        <dbReference type="Pfam" id="PF14321"/>
    </source>
</evidence>
<organism evidence="4 5">
    <name type="scientific">Gemmatirosa kalamazoonensis</name>
    <dbReference type="NCBI Taxonomy" id="861299"/>
    <lineage>
        <taxon>Bacteria</taxon>
        <taxon>Pseudomonadati</taxon>
        <taxon>Gemmatimonadota</taxon>
        <taxon>Gemmatimonadia</taxon>
        <taxon>Gemmatimonadales</taxon>
        <taxon>Gemmatimonadaceae</taxon>
        <taxon>Gemmatirosa</taxon>
    </lineage>
</organism>
<feature type="compositionally biased region" description="Basic and acidic residues" evidence="1">
    <location>
        <begin position="72"/>
        <end position="94"/>
    </location>
</feature>
<proteinExistence type="predicted"/>
<feature type="domain" description="DUF4382" evidence="3">
    <location>
        <begin position="39"/>
        <end position="211"/>
    </location>
</feature>
<dbReference type="EMBL" id="CP007128">
    <property type="protein sequence ID" value="AHG89207.1"/>
    <property type="molecule type" value="Genomic_DNA"/>
</dbReference>
<evidence type="ECO:0000313" key="5">
    <source>
        <dbReference type="Proteomes" id="UP000019151"/>
    </source>
</evidence>
<evidence type="ECO:0000256" key="1">
    <source>
        <dbReference type="SAM" id="MobiDB-lite"/>
    </source>
</evidence>
<keyword evidence="2" id="KW-0732">Signal</keyword>
<dbReference type="AlphaFoldDB" id="W0RFM2"/>
<gene>
    <name evidence="4" type="ORF">J421_1670</name>
</gene>
<accession>W0RFM2</accession>